<dbReference type="InterPro" id="IPR001204">
    <property type="entry name" value="Phos_transporter"/>
</dbReference>
<accession>A0A1R4GZH5</accession>
<keyword evidence="3 6" id="KW-0812">Transmembrane</keyword>
<feature type="transmembrane region" description="Helical" evidence="6">
    <location>
        <begin position="260"/>
        <end position="281"/>
    </location>
</feature>
<evidence type="ECO:0000256" key="2">
    <source>
        <dbReference type="ARBA" id="ARBA00022448"/>
    </source>
</evidence>
<dbReference type="GO" id="GO:0005315">
    <property type="term" value="F:phosphate transmembrane transporter activity"/>
    <property type="evidence" value="ECO:0007669"/>
    <property type="project" value="InterPro"/>
</dbReference>
<dbReference type="AlphaFoldDB" id="A0A1R4GZH5"/>
<feature type="transmembrane region" description="Helical" evidence="6">
    <location>
        <begin position="75"/>
        <end position="96"/>
    </location>
</feature>
<proteinExistence type="inferred from homology"/>
<feature type="transmembrane region" description="Helical" evidence="6">
    <location>
        <begin position="102"/>
        <end position="123"/>
    </location>
</feature>
<dbReference type="Proteomes" id="UP000195442">
    <property type="component" value="Unassembled WGS sequence"/>
</dbReference>
<reference evidence="8" key="1">
    <citation type="submission" date="2017-02" db="EMBL/GenBank/DDBJ databases">
        <authorList>
            <person name="Daims H."/>
        </authorList>
    </citation>
    <scope>NUCLEOTIDE SEQUENCE [LARGE SCALE GENOMIC DNA]</scope>
</reference>
<comment type="subcellular location">
    <subcellularLocation>
        <location evidence="1 6">Membrane</location>
        <topology evidence="1 6">Multi-pass membrane protein</topology>
    </subcellularLocation>
</comment>
<name>A0A1R4GZH5_9GAMM</name>
<comment type="similarity">
    <text evidence="6">Belongs to the inorganic phosphate transporter (PiT) (TC 2.A.20) family.</text>
</comment>
<dbReference type="PANTHER" id="PTHR11101:SF80">
    <property type="entry name" value="PHOSPHATE TRANSPORTER"/>
    <property type="match status" value="1"/>
</dbReference>
<keyword evidence="5 6" id="KW-0472">Membrane</keyword>
<dbReference type="RefSeq" id="WP_087145615.1">
    <property type="nucleotide sequence ID" value="NZ_FUKJ01000019.1"/>
</dbReference>
<evidence type="ECO:0000256" key="4">
    <source>
        <dbReference type="ARBA" id="ARBA00022989"/>
    </source>
</evidence>
<dbReference type="PANTHER" id="PTHR11101">
    <property type="entry name" value="PHOSPHATE TRANSPORTER"/>
    <property type="match status" value="1"/>
</dbReference>
<evidence type="ECO:0000256" key="1">
    <source>
        <dbReference type="ARBA" id="ARBA00004141"/>
    </source>
</evidence>
<dbReference type="Pfam" id="PF01384">
    <property type="entry name" value="PHO4"/>
    <property type="match status" value="1"/>
</dbReference>
<evidence type="ECO:0000256" key="3">
    <source>
        <dbReference type="ARBA" id="ARBA00022692"/>
    </source>
</evidence>
<feature type="transmembrane region" description="Helical" evidence="6">
    <location>
        <begin position="42"/>
        <end position="63"/>
    </location>
</feature>
<gene>
    <name evidence="7" type="ORF">CRENPOLYSF2_1150025</name>
</gene>
<keyword evidence="4 6" id="KW-1133">Transmembrane helix</keyword>
<sequence>MMITLLFIAVCFLAYANGANDNFKGVASLYGSGATSYRSALTWATVCTLAGSLCALLLANALLVKFSGKGVAPDALIQSIPFMTAVATGAGLTVIIATRFGFPISTTHALLGAIVGSTLAAAPEGINLAALQKNFILPLLLSPLISVLLSIALYSTLKQIRQAFNIGKDLCVCTENTLTSKTNFVDAQSASTAVAQQADWEISVDNAIDCQKRQAAVILGFNVERVLNGLHFFSAGTVCFARSLNDTPKIAGLLWLAPNVAVQSVIILIATVMALGGMLNARRIAETMSHKITSISPGQGLAANLTTAFLVIFASKLGMPVSTTHVSVGALFGIGIRNRTVNSQMMVSILIAWVSTLPCAAVCAAGMYMLVNAPV</sequence>
<dbReference type="GO" id="GO:0016020">
    <property type="term" value="C:membrane"/>
    <property type="evidence" value="ECO:0007669"/>
    <property type="project" value="UniProtKB-SubCell"/>
</dbReference>
<keyword evidence="6" id="KW-0592">Phosphate transport</keyword>
<dbReference type="OrthoDB" id="9779554at2"/>
<protein>
    <recommendedName>
        <fullName evidence="6">Phosphate transporter</fullName>
    </recommendedName>
</protein>
<evidence type="ECO:0000256" key="5">
    <source>
        <dbReference type="ARBA" id="ARBA00023136"/>
    </source>
</evidence>
<feature type="transmembrane region" description="Helical" evidence="6">
    <location>
        <begin position="347"/>
        <end position="371"/>
    </location>
</feature>
<dbReference type="GO" id="GO:0035435">
    <property type="term" value="P:phosphate ion transmembrane transport"/>
    <property type="evidence" value="ECO:0007669"/>
    <property type="project" value="TreeGrafter"/>
</dbReference>
<evidence type="ECO:0000256" key="6">
    <source>
        <dbReference type="RuleBase" id="RU363058"/>
    </source>
</evidence>
<keyword evidence="8" id="KW-1185">Reference proteome</keyword>
<dbReference type="EMBL" id="FUKJ01000019">
    <property type="protein sequence ID" value="SJM89403.1"/>
    <property type="molecule type" value="Genomic_DNA"/>
</dbReference>
<evidence type="ECO:0000313" key="7">
    <source>
        <dbReference type="EMBL" id="SJM89403.1"/>
    </source>
</evidence>
<feature type="transmembrane region" description="Helical" evidence="6">
    <location>
        <begin position="135"/>
        <end position="154"/>
    </location>
</feature>
<evidence type="ECO:0000313" key="8">
    <source>
        <dbReference type="Proteomes" id="UP000195442"/>
    </source>
</evidence>
<organism evidence="7 8">
    <name type="scientific">Crenothrix polyspora</name>
    <dbReference type="NCBI Taxonomy" id="360316"/>
    <lineage>
        <taxon>Bacteria</taxon>
        <taxon>Pseudomonadati</taxon>
        <taxon>Pseudomonadota</taxon>
        <taxon>Gammaproteobacteria</taxon>
        <taxon>Methylococcales</taxon>
        <taxon>Crenotrichaceae</taxon>
        <taxon>Crenothrix</taxon>
    </lineage>
</organism>
<keyword evidence="2 6" id="KW-0813">Transport</keyword>